<dbReference type="Pfam" id="PF20560">
    <property type="entry name" value="MotA_N"/>
    <property type="match status" value="1"/>
</dbReference>
<sequence length="245" mass="26234">MLSLIGILIGLMAVLGGNLVEGGQLGALVNLPAALIVLGGTFGAILLQTPLPTFLRAWRNFIWVFVPPYVSLADGIEKIVNWSQIARKEGLLGLEAIADNELDPFAQKGLYLLIDGAESEVIRSILELDVQSREQRDLAACKVFEGMGGYAPTMGILGAVLGLITVMRHLEDPAMLGPGIATAFVATVYGVGFANLFLFPVANKIKAQVHAMAQYREMLIEGIIGISEGENPKAIELKLKSFMEG</sequence>
<feature type="domain" description="MotA/TolQ/ExbB proton channel" evidence="9">
    <location>
        <begin position="99"/>
        <end position="218"/>
    </location>
</feature>
<keyword evidence="5 8" id="KW-1133">Transmembrane helix</keyword>
<protein>
    <submittedName>
        <fullName evidence="11">Flagellar motor protein</fullName>
    </submittedName>
</protein>
<dbReference type="InterPro" id="IPR002898">
    <property type="entry name" value="MotA_ExbB_proton_chnl"/>
</dbReference>
<dbReference type="RefSeq" id="WP_369601761.1">
    <property type="nucleotide sequence ID" value="NZ_CP154858.1"/>
</dbReference>
<feature type="transmembrane region" description="Helical" evidence="8">
    <location>
        <begin position="32"/>
        <end position="51"/>
    </location>
</feature>
<dbReference type="PANTHER" id="PTHR30433">
    <property type="entry name" value="CHEMOTAXIS PROTEIN MOTA"/>
    <property type="match status" value="1"/>
</dbReference>
<dbReference type="GO" id="GO:0005886">
    <property type="term" value="C:plasma membrane"/>
    <property type="evidence" value="ECO:0007669"/>
    <property type="project" value="UniProtKB-SubCell"/>
</dbReference>
<keyword evidence="11" id="KW-0969">Cilium</keyword>
<feature type="transmembrane region" description="Helical" evidence="8">
    <location>
        <begin position="179"/>
        <end position="202"/>
    </location>
</feature>
<comment type="similarity">
    <text evidence="7">Belongs to the exbB/tolQ family.</text>
</comment>
<keyword evidence="11" id="KW-0282">Flagellum</keyword>
<evidence type="ECO:0000259" key="10">
    <source>
        <dbReference type="Pfam" id="PF20560"/>
    </source>
</evidence>
<evidence type="ECO:0000256" key="1">
    <source>
        <dbReference type="ARBA" id="ARBA00004651"/>
    </source>
</evidence>
<evidence type="ECO:0000256" key="6">
    <source>
        <dbReference type="ARBA" id="ARBA00023136"/>
    </source>
</evidence>
<dbReference type="GO" id="GO:0015031">
    <property type="term" value="P:protein transport"/>
    <property type="evidence" value="ECO:0007669"/>
    <property type="project" value="UniProtKB-KW"/>
</dbReference>
<keyword evidence="7" id="KW-0813">Transport</keyword>
<dbReference type="Pfam" id="PF01618">
    <property type="entry name" value="MotA_ExbB"/>
    <property type="match status" value="1"/>
</dbReference>
<evidence type="ECO:0000259" key="9">
    <source>
        <dbReference type="Pfam" id="PF01618"/>
    </source>
</evidence>
<dbReference type="EMBL" id="CP154858">
    <property type="protein sequence ID" value="XDT72757.1"/>
    <property type="molecule type" value="Genomic_DNA"/>
</dbReference>
<dbReference type="GO" id="GO:0006935">
    <property type="term" value="P:chemotaxis"/>
    <property type="evidence" value="ECO:0007669"/>
    <property type="project" value="InterPro"/>
</dbReference>
<keyword evidence="4" id="KW-0283">Flagellar rotation</keyword>
<evidence type="ECO:0000256" key="2">
    <source>
        <dbReference type="ARBA" id="ARBA00022475"/>
    </source>
</evidence>
<feature type="domain" description="Motility protein A N-terminal" evidence="10">
    <location>
        <begin position="4"/>
        <end position="79"/>
    </location>
</feature>
<accession>A0AB39UWP5</accession>
<keyword evidence="7" id="KW-0653">Protein transport</keyword>
<keyword evidence="11" id="KW-0966">Cell projection</keyword>
<dbReference type="InterPro" id="IPR047055">
    <property type="entry name" value="MotA-like"/>
</dbReference>
<organism evidence="11">
    <name type="scientific">Thermohahella caldifontis</name>
    <dbReference type="NCBI Taxonomy" id="3142973"/>
    <lineage>
        <taxon>Bacteria</taxon>
        <taxon>Pseudomonadati</taxon>
        <taxon>Pseudomonadota</taxon>
        <taxon>Gammaproteobacteria</taxon>
        <taxon>Oceanospirillales</taxon>
        <taxon>Hahellaceae</taxon>
        <taxon>Thermohahella</taxon>
    </lineage>
</organism>
<reference evidence="11" key="1">
    <citation type="submission" date="2024-05" db="EMBL/GenBank/DDBJ databases">
        <title>Genome sequencing of novel strain.</title>
        <authorList>
            <person name="Ganbat D."/>
            <person name="Ganbat S."/>
            <person name="Lee S.-J."/>
        </authorList>
    </citation>
    <scope>NUCLEOTIDE SEQUENCE</scope>
    <source>
        <strain evidence="11">SMD15-11</strain>
    </source>
</reference>
<dbReference type="KEGG" id="tcd:AAIA72_01880"/>
<evidence type="ECO:0000313" key="11">
    <source>
        <dbReference type="EMBL" id="XDT72757.1"/>
    </source>
</evidence>
<comment type="subcellular location">
    <subcellularLocation>
        <location evidence="1">Cell membrane</location>
        <topology evidence="1">Multi-pass membrane protein</topology>
    </subcellularLocation>
    <subcellularLocation>
        <location evidence="7">Membrane</location>
        <topology evidence="7">Multi-pass membrane protein</topology>
    </subcellularLocation>
</comment>
<dbReference type="AlphaFoldDB" id="A0AB39UWP5"/>
<dbReference type="GO" id="GO:0071978">
    <property type="term" value="P:bacterial-type flagellum-dependent swarming motility"/>
    <property type="evidence" value="ECO:0007669"/>
    <property type="project" value="InterPro"/>
</dbReference>
<keyword evidence="2" id="KW-1003">Cell membrane</keyword>
<gene>
    <name evidence="11" type="ORF">AAIA72_01880</name>
</gene>
<keyword evidence="3 8" id="KW-0812">Transmembrane</keyword>
<evidence type="ECO:0000256" key="8">
    <source>
        <dbReference type="SAM" id="Phobius"/>
    </source>
</evidence>
<evidence type="ECO:0000256" key="3">
    <source>
        <dbReference type="ARBA" id="ARBA00022692"/>
    </source>
</evidence>
<dbReference type="PANTHER" id="PTHR30433:SF3">
    <property type="entry name" value="MOTILITY PROTEIN A"/>
    <property type="match status" value="1"/>
</dbReference>
<keyword evidence="6 8" id="KW-0472">Membrane</keyword>
<dbReference type="InterPro" id="IPR046786">
    <property type="entry name" value="MotA_N"/>
</dbReference>
<dbReference type="NCBIfam" id="NF006583">
    <property type="entry name" value="PRK09109.1"/>
    <property type="match status" value="1"/>
</dbReference>
<feature type="transmembrane region" description="Helical" evidence="8">
    <location>
        <begin position="143"/>
        <end position="167"/>
    </location>
</feature>
<name>A0AB39UWP5_9GAMM</name>
<evidence type="ECO:0000256" key="5">
    <source>
        <dbReference type="ARBA" id="ARBA00022989"/>
    </source>
</evidence>
<proteinExistence type="inferred from homology"/>
<evidence type="ECO:0000256" key="7">
    <source>
        <dbReference type="RuleBase" id="RU004057"/>
    </source>
</evidence>
<evidence type="ECO:0000256" key="4">
    <source>
        <dbReference type="ARBA" id="ARBA00022779"/>
    </source>
</evidence>